<dbReference type="InterPro" id="IPR036770">
    <property type="entry name" value="Ankyrin_rpt-contain_sf"/>
</dbReference>
<dbReference type="OrthoDB" id="10257049at2759"/>
<dbReference type="EMBL" id="CAJPEX010000657">
    <property type="protein sequence ID" value="CAG0916731.1"/>
    <property type="molecule type" value="Genomic_DNA"/>
</dbReference>
<evidence type="ECO:0000256" key="1">
    <source>
        <dbReference type="ARBA" id="ARBA00004138"/>
    </source>
</evidence>
<evidence type="ECO:0000313" key="12">
    <source>
        <dbReference type="EMBL" id="CAD7276579.1"/>
    </source>
</evidence>
<proteinExistence type="predicted"/>
<dbReference type="InterPro" id="IPR002893">
    <property type="entry name" value="Znf_MYND"/>
</dbReference>
<evidence type="ECO:0000256" key="4">
    <source>
        <dbReference type="ARBA" id="ARBA00022771"/>
    </source>
</evidence>
<dbReference type="PROSITE" id="PS01360">
    <property type="entry name" value="ZF_MYND_1"/>
    <property type="match status" value="1"/>
</dbReference>
<feature type="repeat" description="ANK" evidence="9">
    <location>
        <begin position="47"/>
        <end position="79"/>
    </location>
</feature>
<dbReference type="PROSITE" id="PS50088">
    <property type="entry name" value="ANK_REPEAT"/>
    <property type="match status" value="2"/>
</dbReference>
<dbReference type="Gene3D" id="6.10.140.2220">
    <property type="match status" value="1"/>
</dbReference>
<gene>
    <name evidence="12" type="ORF">NMOB1V02_LOCUS4335</name>
</gene>
<comment type="subcellular location">
    <subcellularLocation>
        <location evidence="1">Cell projection</location>
        <location evidence="1">Cilium</location>
    </subcellularLocation>
</comment>
<dbReference type="GO" id="GO:0008270">
    <property type="term" value="F:zinc ion binding"/>
    <property type="evidence" value="ECO:0007669"/>
    <property type="project" value="UniProtKB-KW"/>
</dbReference>
<evidence type="ECO:0000256" key="3">
    <source>
        <dbReference type="ARBA" id="ARBA00022737"/>
    </source>
</evidence>
<dbReference type="EMBL" id="OA882694">
    <property type="protein sequence ID" value="CAD7276579.1"/>
    <property type="molecule type" value="Genomic_DNA"/>
</dbReference>
<keyword evidence="4 10" id="KW-0863">Zinc-finger</keyword>
<keyword evidence="3" id="KW-0677">Repeat</keyword>
<evidence type="ECO:0000256" key="10">
    <source>
        <dbReference type="PROSITE-ProRule" id="PRU00134"/>
    </source>
</evidence>
<keyword evidence="5" id="KW-0862">Zinc</keyword>
<dbReference type="InterPro" id="IPR052452">
    <property type="entry name" value="Ankyrin-MYND_dom_contain_2"/>
</dbReference>
<feature type="repeat" description="ANK" evidence="9">
    <location>
        <begin position="81"/>
        <end position="113"/>
    </location>
</feature>
<dbReference type="PANTHER" id="PTHR24150">
    <property type="entry name" value="ANKYRIN REPEAT AND MYND DOMAIN-CONTAINING PROTEIN 2"/>
    <property type="match status" value="1"/>
</dbReference>
<evidence type="ECO:0000259" key="11">
    <source>
        <dbReference type="PROSITE" id="PS50865"/>
    </source>
</evidence>
<keyword evidence="8" id="KW-0966">Cell projection</keyword>
<organism evidence="12">
    <name type="scientific">Notodromas monacha</name>
    <dbReference type="NCBI Taxonomy" id="399045"/>
    <lineage>
        <taxon>Eukaryota</taxon>
        <taxon>Metazoa</taxon>
        <taxon>Ecdysozoa</taxon>
        <taxon>Arthropoda</taxon>
        <taxon>Crustacea</taxon>
        <taxon>Oligostraca</taxon>
        <taxon>Ostracoda</taxon>
        <taxon>Podocopa</taxon>
        <taxon>Podocopida</taxon>
        <taxon>Cypridocopina</taxon>
        <taxon>Cypridoidea</taxon>
        <taxon>Cyprididae</taxon>
        <taxon>Notodromas</taxon>
    </lineage>
</organism>
<feature type="domain" description="MYND-type" evidence="11">
    <location>
        <begin position="321"/>
        <end position="358"/>
    </location>
</feature>
<keyword evidence="6 9" id="KW-0040">ANK repeat</keyword>
<dbReference type="Pfam" id="PF12796">
    <property type="entry name" value="Ank_2"/>
    <property type="match status" value="1"/>
</dbReference>
<evidence type="ECO:0000256" key="8">
    <source>
        <dbReference type="ARBA" id="ARBA00023273"/>
    </source>
</evidence>
<dbReference type="SUPFAM" id="SSF48403">
    <property type="entry name" value="Ankyrin repeat"/>
    <property type="match status" value="1"/>
</dbReference>
<evidence type="ECO:0000256" key="5">
    <source>
        <dbReference type="ARBA" id="ARBA00022833"/>
    </source>
</evidence>
<dbReference type="AlphaFoldDB" id="A0A7R9BJM6"/>
<dbReference type="PRINTS" id="PR01415">
    <property type="entry name" value="ANKYRIN"/>
</dbReference>
<dbReference type="PANTHER" id="PTHR24150:SF8">
    <property type="entry name" value="ANKYRIN REPEAT AND MYND DOMAIN-CONTAINING PROTEIN 2"/>
    <property type="match status" value="1"/>
</dbReference>
<dbReference type="PROSITE" id="PS50865">
    <property type="entry name" value="ZF_MYND_2"/>
    <property type="match status" value="1"/>
</dbReference>
<keyword evidence="7" id="KW-0969">Cilium</keyword>
<sequence length="377" mass="41615">MGEDTPAVPSADVEEAMIFRLVREKDVEGIRRYLQDSNVVPIQYDGEGMTPLQHAAYRGGYEICRLLIDHGADVNATKHAHKYSTLHFGVMSGKCDLVRLLLDHGADPTAKNTVGKTASEIGAFVGNHDAVSVINNYVPLSSLDGPFKAKKVTAEVRAAIENPMHDLICTGNVHPVSVINFAEKQISLVVNAKLVGEILEYMMNREMSVDGDANTILAFKLHVLSNYEKLLSTACSSEDKSKHLLALKKKFLTGVEPDGTQEYMEKYLREVIRLFPFVQSPMIVSIVGTLADTKIGDHPTAITLINSHLNGQRMFKNSEPCVACGAESASKKCSKCKSVSYCDAVCQKLEWFTHKRFCQKFLMDRLAAEADKKFTIA</sequence>
<accession>A0A7R9BJM6</accession>
<evidence type="ECO:0000256" key="2">
    <source>
        <dbReference type="ARBA" id="ARBA00022723"/>
    </source>
</evidence>
<keyword evidence="13" id="KW-1185">Reference proteome</keyword>
<dbReference type="Proteomes" id="UP000678499">
    <property type="component" value="Unassembled WGS sequence"/>
</dbReference>
<evidence type="ECO:0000256" key="6">
    <source>
        <dbReference type="ARBA" id="ARBA00023043"/>
    </source>
</evidence>
<dbReference type="PROSITE" id="PS50297">
    <property type="entry name" value="ANK_REP_REGION"/>
    <property type="match status" value="2"/>
</dbReference>
<dbReference type="Gene3D" id="1.25.40.20">
    <property type="entry name" value="Ankyrin repeat-containing domain"/>
    <property type="match status" value="1"/>
</dbReference>
<evidence type="ECO:0000256" key="9">
    <source>
        <dbReference type="PROSITE-ProRule" id="PRU00023"/>
    </source>
</evidence>
<dbReference type="SMART" id="SM00248">
    <property type="entry name" value="ANK"/>
    <property type="match status" value="2"/>
</dbReference>
<reference evidence="12" key="1">
    <citation type="submission" date="2020-11" db="EMBL/GenBank/DDBJ databases">
        <authorList>
            <person name="Tran Van P."/>
        </authorList>
    </citation>
    <scope>NUCLEOTIDE SEQUENCE</scope>
</reference>
<dbReference type="Pfam" id="PF01753">
    <property type="entry name" value="zf-MYND"/>
    <property type="match status" value="1"/>
</dbReference>
<keyword evidence="2" id="KW-0479">Metal-binding</keyword>
<dbReference type="GO" id="GO:0005929">
    <property type="term" value="C:cilium"/>
    <property type="evidence" value="ECO:0007669"/>
    <property type="project" value="UniProtKB-SubCell"/>
</dbReference>
<evidence type="ECO:0000256" key="7">
    <source>
        <dbReference type="ARBA" id="ARBA00023069"/>
    </source>
</evidence>
<dbReference type="InterPro" id="IPR002110">
    <property type="entry name" value="Ankyrin_rpt"/>
</dbReference>
<evidence type="ECO:0000313" key="13">
    <source>
        <dbReference type="Proteomes" id="UP000678499"/>
    </source>
</evidence>
<name>A0A7R9BJM6_9CRUS</name>
<dbReference type="SUPFAM" id="SSF144232">
    <property type="entry name" value="HIT/MYND zinc finger-like"/>
    <property type="match status" value="1"/>
</dbReference>
<protein>
    <recommendedName>
        <fullName evidence="11">MYND-type domain-containing protein</fullName>
    </recommendedName>
</protein>